<feature type="signal peptide" evidence="1">
    <location>
        <begin position="1"/>
        <end position="18"/>
    </location>
</feature>
<evidence type="ECO:0000313" key="2">
    <source>
        <dbReference type="EMBL" id="USW54287.1"/>
    </source>
</evidence>
<name>A0A9Q9ELE0_9PEZI</name>
<proteinExistence type="predicted"/>
<evidence type="ECO:0000313" key="3">
    <source>
        <dbReference type="Proteomes" id="UP001056384"/>
    </source>
</evidence>
<evidence type="ECO:0008006" key="4">
    <source>
        <dbReference type="Google" id="ProtNLM"/>
    </source>
</evidence>
<accession>A0A9Q9ELE0</accession>
<reference evidence="2" key="1">
    <citation type="submission" date="2022-06" db="EMBL/GenBank/DDBJ databases">
        <title>Complete genome sequences of two strains of the flax pathogen Septoria linicola.</title>
        <authorList>
            <person name="Lapalu N."/>
            <person name="Simon A."/>
            <person name="Demenou B."/>
            <person name="Paumier D."/>
            <person name="Guillot M.-P."/>
            <person name="Gout L."/>
            <person name="Valade R."/>
        </authorList>
    </citation>
    <scope>NUCLEOTIDE SEQUENCE</scope>
    <source>
        <strain evidence="2">SE15195</strain>
    </source>
</reference>
<dbReference type="OrthoDB" id="3644474at2759"/>
<keyword evidence="3" id="KW-1185">Reference proteome</keyword>
<dbReference type="Proteomes" id="UP001056384">
    <property type="component" value="Chromosome 6"/>
</dbReference>
<sequence>MLFTTILLIPLLAALGYALPQEATCATITRQIIVPTRTATYSSVAVVTVYPTTAKNLGVFTLITTISDTTTLQTLTSTTTTCAASGTVLVPGATRTVYGRSNFPKRELGLNPRQDYGCTKTVTSYTTYGQTYTYVPAGRTSTFSDYSAFSQTTVTSVKTGGKAYAVATSLTAKPTTCGTATITQKGQTSTVTLDPKCAPTSMMSAYNEYGIQYLSDTPNSGATWKTNTTDASQCCQLCATSWQCAASAWDIRTGECRLQFPVQWDTGNLNCGTGLMAYYGAGPAMPMSPGTGWFVAKLCGGATFANAQPDDGS</sequence>
<protein>
    <recommendedName>
        <fullName evidence="4">Apple domain-containing protein</fullName>
    </recommendedName>
</protein>
<feature type="chain" id="PRO_5040154838" description="Apple domain-containing protein" evidence="1">
    <location>
        <begin position="19"/>
        <end position="313"/>
    </location>
</feature>
<organism evidence="2 3">
    <name type="scientific">Septoria linicola</name>
    <dbReference type="NCBI Taxonomy" id="215465"/>
    <lineage>
        <taxon>Eukaryota</taxon>
        <taxon>Fungi</taxon>
        <taxon>Dikarya</taxon>
        <taxon>Ascomycota</taxon>
        <taxon>Pezizomycotina</taxon>
        <taxon>Dothideomycetes</taxon>
        <taxon>Dothideomycetidae</taxon>
        <taxon>Mycosphaerellales</taxon>
        <taxon>Mycosphaerellaceae</taxon>
        <taxon>Septoria</taxon>
    </lineage>
</organism>
<dbReference type="AlphaFoldDB" id="A0A9Q9ELE0"/>
<keyword evidence="1" id="KW-0732">Signal</keyword>
<evidence type="ECO:0000256" key="1">
    <source>
        <dbReference type="SAM" id="SignalP"/>
    </source>
</evidence>
<gene>
    <name evidence="2" type="ORF">Slin15195_G076060</name>
</gene>
<dbReference type="EMBL" id="CP099423">
    <property type="protein sequence ID" value="USW54287.1"/>
    <property type="molecule type" value="Genomic_DNA"/>
</dbReference>